<evidence type="ECO:0000256" key="2">
    <source>
        <dbReference type="HAMAP-Rule" id="MF_00634"/>
    </source>
</evidence>
<dbReference type="EMBL" id="JALGBI010000001">
    <property type="protein sequence ID" value="MCJ0762015.1"/>
    <property type="molecule type" value="Genomic_DNA"/>
</dbReference>
<organism evidence="3 4">
    <name type="scientific">Variovorax terrae</name>
    <dbReference type="NCBI Taxonomy" id="2923278"/>
    <lineage>
        <taxon>Bacteria</taxon>
        <taxon>Pseudomonadati</taxon>
        <taxon>Pseudomonadota</taxon>
        <taxon>Betaproteobacteria</taxon>
        <taxon>Burkholderiales</taxon>
        <taxon>Comamonadaceae</taxon>
        <taxon>Variovorax</taxon>
    </lineage>
</organism>
<evidence type="ECO:0000313" key="4">
    <source>
        <dbReference type="Proteomes" id="UP001139447"/>
    </source>
</evidence>
<dbReference type="SMART" id="SM01152">
    <property type="entry name" value="DUF167"/>
    <property type="match status" value="1"/>
</dbReference>
<comment type="caution">
    <text evidence="3">The sequence shown here is derived from an EMBL/GenBank/DDBJ whole genome shotgun (WGS) entry which is preliminary data.</text>
</comment>
<sequence length="102" mass="10832">MNLPAASFLRLEKTGAVIVDVHVMPHAAQSRADGLHDGALRVRLKAVPVDGKANQALILWLADTLGVARSSVELVRGATSRRKQLRVTAQAAAAADWLSLVT</sequence>
<dbReference type="Proteomes" id="UP001139447">
    <property type="component" value="Unassembled WGS sequence"/>
</dbReference>
<name>A0A9X1VSA9_9BURK</name>
<reference evidence="3" key="1">
    <citation type="submission" date="2022-03" db="EMBL/GenBank/DDBJ databases">
        <authorList>
            <person name="Woo C.Y."/>
        </authorList>
    </citation>
    <scope>NUCLEOTIDE SEQUENCE</scope>
    <source>
        <strain evidence="3">CYS-02</strain>
    </source>
</reference>
<dbReference type="InterPro" id="IPR036591">
    <property type="entry name" value="YggU-like_sf"/>
</dbReference>
<accession>A0A9X1VSA9</accession>
<dbReference type="GO" id="GO:0005737">
    <property type="term" value="C:cytoplasm"/>
    <property type="evidence" value="ECO:0007669"/>
    <property type="project" value="TreeGrafter"/>
</dbReference>
<dbReference type="SUPFAM" id="SSF69786">
    <property type="entry name" value="YggU-like"/>
    <property type="match status" value="1"/>
</dbReference>
<dbReference type="RefSeq" id="WP_243303887.1">
    <property type="nucleotide sequence ID" value="NZ_JALGBI010000001.1"/>
</dbReference>
<dbReference type="NCBIfam" id="TIGR00251">
    <property type="entry name" value="DUF167 family protein"/>
    <property type="match status" value="1"/>
</dbReference>
<gene>
    <name evidence="3" type="ORF">MMF98_02210</name>
</gene>
<dbReference type="Gene3D" id="3.30.1200.10">
    <property type="entry name" value="YggU-like"/>
    <property type="match status" value="1"/>
</dbReference>
<dbReference type="HAMAP" id="MF_00634">
    <property type="entry name" value="UPF0235"/>
    <property type="match status" value="1"/>
</dbReference>
<evidence type="ECO:0000256" key="1">
    <source>
        <dbReference type="ARBA" id="ARBA00010364"/>
    </source>
</evidence>
<evidence type="ECO:0000313" key="3">
    <source>
        <dbReference type="EMBL" id="MCJ0762015.1"/>
    </source>
</evidence>
<dbReference type="PANTHER" id="PTHR13420">
    <property type="entry name" value="UPF0235 PROTEIN C15ORF40"/>
    <property type="match status" value="1"/>
</dbReference>
<dbReference type="InterPro" id="IPR003746">
    <property type="entry name" value="DUF167"/>
</dbReference>
<protein>
    <recommendedName>
        <fullName evidence="2">UPF0235 protein MMF98_02210</fullName>
    </recommendedName>
</protein>
<dbReference type="PANTHER" id="PTHR13420:SF7">
    <property type="entry name" value="UPF0235 PROTEIN C15ORF40"/>
    <property type="match status" value="1"/>
</dbReference>
<dbReference type="AlphaFoldDB" id="A0A9X1VSA9"/>
<comment type="similarity">
    <text evidence="1 2">Belongs to the UPF0235 family.</text>
</comment>
<proteinExistence type="inferred from homology"/>
<keyword evidence="4" id="KW-1185">Reference proteome</keyword>
<dbReference type="Pfam" id="PF02594">
    <property type="entry name" value="DUF167"/>
    <property type="match status" value="1"/>
</dbReference>